<reference evidence="1 3" key="1">
    <citation type="journal article" date="2014" name="BMC Genomics">
        <title>Genome sequence of Anopheles sinensis provides insight into genetics basis of mosquito competence for malaria parasites.</title>
        <authorList>
            <person name="Zhou D."/>
            <person name="Zhang D."/>
            <person name="Ding G."/>
            <person name="Shi L."/>
            <person name="Hou Q."/>
            <person name="Ye Y."/>
            <person name="Xu Y."/>
            <person name="Zhou H."/>
            <person name="Xiong C."/>
            <person name="Li S."/>
            <person name="Yu J."/>
            <person name="Hong S."/>
            <person name="Yu X."/>
            <person name="Zou P."/>
            <person name="Chen C."/>
            <person name="Chang X."/>
            <person name="Wang W."/>
            <person name="Lv Y."/>
            <person name="Sun Y."/>
            <person name="Ma L."/>
            <person name="Shen B."/>
            <person name="Zhu C."/>
        </authorList>
    </citation>
    <scope>NUCLEOTIDE SEQUENCE [LARGE SCALE GENOMIC DNA]</scope>
</reference>
<evidence type="ECO:0000313" key="2">
    <source>
        <dbReference type="EnsemblMetazoa" id="ASIC013556-PA"/>
    </source>
</evidence>
<accession>A0A084W5S6</accession>
<sequence length="170" mass="18959">MVTSKSESIRSVCGPRVAGGTIERWSYVLFCPLFFKKSHQQKQLKWCAKIQTLGATSANEKHFKVRFVDVTQIGRVLHAISTGPPAIEDEDENLASERWPPAFSASSVSAVVTFDSSLRRPNRWSQGARYNESAVPYVCEFHVGSSSALQWWAPIQNGEIGCELVDDVLR</sequence>
<evidence type="ECO:0000313" key="3">
    <source>
        <dbReference type="Proteomes" id="UP000030765"/>
    </source>
</evidence>
<protein>
    <submittedName>
        <fullName evidence="1 2">Radical SAM protein, TIGR01212 family</fullName>
    </submittedName>
</protein>
<dbReference type="EMBL" id="KE525305">
    <property type="protein sequence ID" value="KFB45570.1"/>
    <property type="molecule type" value="Genomic_DNA"/>
</dbReference>
<reference evidence="2" key="2">
    <citation type="submission" date="2020-05" db="UniProtKB">
        <authorList>
            <consortium name="EnsemblMetazoa"/>
        </authorList>
    </citation>
    <scope>IDENTIFICATION</scope>
</reference>
<organism evidence="1">
    <name type="scientific">Anopheles sinensis</name>
    <name type="common">Mosquito</name>
    <dbReference type="NCBI Taxonomy" id="74873"/>
    <lineage>
        <taxon>Eukaryota</taxon>
        <taxon>Metazoa</taxon>
        <taxon>Ecdysozoa</taxon>
        <taxon>Arthropoda</taxon>
        <taxon>Hexapoda</taxon>
        <taxon>Insecta</taxon>
        <taxon>Pterygota</taxon>
        <taxon>Neoptera</taxon>
        <taxon>Endopterygota</taxon>
        <taxon>Diptera</taxon>
        <taxon>Nematocera</taxon>
        <taxon>Culicoidea</taxon>
        <taxon>Culicidae</taxon>
        <taxon>Anophelinae</taxon>
        <taxon>Anopheles</taxon>
    </lineage>
</organism>
<keyword evidence="3" id="KW-1185">Reference proteome</keyword>
<dbReference type="EMBL" id="ATLV01020692">
    <property type="status" value="NOT_ANNOTATED_CDS"/>
    <property type="molecule type" value="Genomic_DNA"/>
</dbReference>
<name>A0A084W5S6_ANOSI</name>
<gene>
    <name evidence="1" type="ORF">ZHAS_00013556</name>
</gene>
<dbReference type="EnsemblMetazoa" id="ASIC013556-RA">
    <property type="protein sequence ID" value="ASIC013556-PA"/>
    <property type="gene ID" value="ASIC013556"/>
</dbReference>
<evidence type="ECO:0000313" key="1">
    <source>
        <dbReference type="EMBL" id="KFB45570.1"/>
    </source>
</evidence>
<dbReference type="Proteomes" id="UP000030765">
    <property type="component" value="Unassembled WGS sequence"/>
</dbReference>
<dbReference type="AlphaFoldDB" id="A0A084W5S6"/>
<proteinExistence type="predicted"/>
<dbReference type="VEuPathDB" id="VectorBase:ASIC013556"/>